<proteinExistence type="predicted"/>
<comment type="caution">
    <text evidence="6">The sequence shown here is derived from an EMBL/GenBank/DDBJ whole genome shotgun (WGS) entry which is preliminary data.</text>
</comment>
<reference evidence="6 7" key="1">
    <citation type="submission" date="2019-09" db="EMBL/GenBank/DDBJ databases">
        <title>Phylogeny of genus Pseudoclavibacter and closely related genus.</title>
        <authorList>
            <person name="Li Y."/>
        </authorList>
    </citation>
    <scope>NUCLEOTIDE SEQUENCE [LARGE SCALE GENOMIC DNA]</scope>
    <source>
        <strain evidence="6 7">KCTC 13959</strain>
    </source>
</reference>
<dbReference type="SUPFAM" id="SSF54373">
    <property type="entry name" value="FAD-linked reductases, C-terminal domain"/>
    <property type="match status" value="1"/>
</dbReference>
<keyword evidence="7" id="KW-1185">Reference proteome</keyword>
<dbReference type="PANTHER" id="PTHR10961">
    <property type="entry name" value="PEROXISOMAL SARCOSINE OXIDASE"/>
    <property type="match status" value="1"/>
</dbReference>
<dbReference type="PANTHER" id="PTHR10961:SF7">
    <property type="entry name" value="FAD DEPENDENT OXIDOREDUCTASE DOMAIN-CONTAINING PROTEIN"/>
    <property type="match status" value="1"/>
</dbReference>
<feature type="domain" description="FAD dependent oxidoreductase" evidence="5">
    <location>
        <begin position="6"/>
        <end position="367"/>
    </location>
</feature>
<dbReference type="GO" id="GO:0050660">
    <property type="term" value="F:flavin adenine dinucleotide binding"/>
    <property type="evidence" value="ECO:0007669"/>
    <property type="project" value="InterPro"/>
</dbReference>
<dbReference type="RefSeq" id="WP_158052719.1">
    <property type="nucleotide sequence ID" value="NZ_WBKB01000006.1"/>
</dbReference>
<dbReference type="InterPro" id="IPR036188">
    <property type="entry name" value="FAD/NAD-bd_sf"/>
</dbReference>
<evidence type="ECO:0000259" key="5">
    <source>
        <dbReference type="Pfam" id="PF01266"/>
    </source>
</evidence>
<dbReference type="Gene3D" id="3.50.50.60">
    <property type="entry name" value="FAD/NAD(P)-binding domain"/>
    <property type="match status" value="1"/>
</dbReference>
<keyword evidence="2" id="KW-0285">Flavoprotein</keyword>
<sequence>MESSKYVVIGAGLMGSSTAWHLASGGQEVTLLERDVPAGAFGSSHGSSRIFRYAYPNETYARLVKEAAPLWSQLERESERTLFQQVGALDFGAERNPTHLSEVLDRVGIEHRLVEVEEARERWPQYAFDTDVMWQPTAGVVDAEGAVDAMVTLAAKAGAQVHTHWEVAEVVEAPTTGYIVRSTEGREIHAAEVIVAAGGWLPNILRRLSLPKGFLDALPTFEVRQEQVFHFPYEEVLDDADWPTLIHMFREGDALRGDETKRAIYALPGGRNAENRGLKVALHNGGKVLPSAAQQDGKVDPRNRDWVTRYVERYVPGVVPEPYAEATCLFTNTPTEDFIIERVDGITVVSTCSGHGAKFGPLIGLLASGVATGNGSVPQEFRVPR</sequence>
<dbReference type="InterPro" id="IPR045170">
    <property type="entry name" value="MTOX"/>
</dbReference>
<dbReference type="OrthoDB" id="9806257at2"/>
<dbReference type="GO" id="GO:0008115">
    <property type="term" value="F:sarcosine oxidase activity"/>
    <property type="evidence" value="ECO:0007669"/>
    <property type="project" value="TreeGrafter"/>
</dbReference>
<organism evidence="6 7">
    <name type="scientific">Gulosibacter chungangensis</name>
    <dbReference type="NCBI Taxonomy" id="979746"/>
    <lineage>
        <taxon>Bacteria</taxon>
        <taxon>Bacillati</taxon>
        <taxon>Actinomycetota</taxon>
        <taxon>Actinomycetes</taxon>
        <taxon>Micrococcales</taxon>
        <taxon>Microbacteriaceae</taxon>
        <taxon>Gulosibacter</taxon>
    </lineage>
</organism>
<dbReference type="EMBL" id="WBKB01000006">
    <property type="protein sequence ID" value="KAB1642264.1"/>
    <property type="molecule type" value="Genomic_DNA"/>
</dbReference>
<protein>
    <submittedName>
        <fullName evidence="6">FAD-dependent oxidoreductase</fullName>
    </submittedName>
</protein>
<dbReference type="AlphaFoldDB" id="A0A7J5B9I6"/>
<keyword evidence="3" id="KW-0274">FAD</keyword>
<accession>A0A7J5B9I6</accession>
<dbReference type="InterPro" id="IPR006076">
    <property type="entry name" value="FAD-dep_OxRdtase"/>
</dbReference>
<evidence type="ECO:0000313" key="7">
    <source>
        <dbReference type="Proteomes" id="UP000433493"/>
    </source>
</evidence>
<evidence type="ECO:0000256" key="3">
    <source>
        <dbReference type="ARBA" id="ARBA00022827"/>
    </source>
</evidence>
<dbReference type="Pfam" id="PF01266">
    <property type="entry name" value="DAO"/>
    <property type="match status" value="1"/>
</dbReference>
<name>A0A7J5B9I6_9MICO</name>
<evidence type="ECO:0000256" key="4">
    <source>
        <dbReference type="ARBA" id="ARBA00023002"/>
    </source>
</evidence>
<comment type="cofactor">
    <cofactor evidence="1">
        <name>FAD</name>
        <dbReference type="ChEBI" id="CHEBI:57692"/>
    </cofactor>
</comment>
<evidence type="ECO:0000313" key="6">
    <source>
        <dbReference type="EMBL" id="KAB1642264.1"/>
    </source>
</evidence>
<evidence type="ECO:0000256" key="2">
    <source>
        <dbReference type="ARBA" id="ARBA00022630"/>
    </source>
</evidence>
<gene>
    <name evidence="6" type="ORF">F8O05_10620</name>
</gene>
<dbReference type="SUPFAM" id="SSF51905">
    <property type="entry name" value="FAD/NAD(P)-binding domain"/>
    <property type="match status" value="1"/>
</dbReference>
<evidence type="ECO:0000256" key="1">
    <source>
        <dbReference type="ARBA" id="ARBA00001974"/>
    </source>
</evidence>
<keyword evidence="4" id="KW-0560">Oxidoreductase</keyword>
<dbReference type="Proteomes" id="UP000433493">
    <property type="component" value="Unassembled WGS sequence"/>
</dbReference>
<dbReference type="Gene3D" id="3.30.9.10">
    <property type="entry name" value="D-Amino Acid Oxidase, subunit A, domain 2"/>
    <property type="match status" value="1"/>
</dbReference>